<keyword evidence="2" id="KW-0808">Transferase</keyword>
<comment type="caution">
    <text evidence="2">The sequence shown here is derived from an EMBL/GenBank/DDBJ whole genome shotgun (WGS) entry which is preliminary data.</text>
</comment>
<dbReference type="Gene3D" id="3.30.565.10">
    <property type="entry name" value="Histidine kinase-like ATPase, C-terminal domain"/>
    <property type="match status" value="1"/>
</dbReference>
<dbReference type="CDD" id="cd00075">
    <property type="entry name" value="HATPase"/>
    <property type="match status" value="1"/>
</dbReference>
<reference evidence="2" key="1">
    <citation type="submission" date="2020-10" db="EMBL/GenBank/DDBJ databases">
        <authorList>
            <person name="Gilroy R."/>
        </authorList>
    </citation>
    <scope>NUCLEOTIDE SEQUENCE</scope>
    <source>
        <strain evidence="2">10532</strain>
    </source>
</reference>
<dbReference type="GO" id="GO:0016301">
    <property type="term" value="F:kinase activity"/>
    <property type="evidence" value="ECO:0007669"/>
    <property type="project" value="UniProtKB-KW"/>
</dbReference>
<dbReference type="Proteomes" id="UP000823638">
    <property type="component" value="Unassembled WGS sequence"/>
</dbReference>
<evidence type="ECO:0000313" key="2">
    <source>
        <dbReference type="EMBL" id="MBO8457508.1"/>
    </source>
</evidence>
<sequence length="182" mass="20317">MHYTLCDQFVDLTQNAIEADSSLVQIDFYQTDSILELCITDNGKGMDEEQLQKARDPFYTDGKKHPGRKIGLGIPFLIQTASTTNGKWEITSKKGSGTKVFCSFDLTNIDLPPVGDIPGFFRQVISMDGEYELVINRKLVSADKNLDYQISRKELISALGDLSEASSLLLLKEYLEGLELPD</sequence>
<dbReference type="AlphaFoldDB" id="A0A9D9HPK6"/>
<dbReference type="Pfam" id="PF02518">
    <property type="entry name" value="HATPase_c"/>
    <property type="match status" value="1"/>
</dbReference>
<name>A0A9D9HPK6_9SPIR</name>
<reference evidence="2" key="2">
    <citation type="journal article" date="2021" name="PeerJ">
        <title>Extensive microbial diversity within the chicken gut microbiome revealed by metagenomics and culture.</title>
        <authorList>
            <person name="Gilroy R."/>
            <person name="Ravi A."/>
            <person name="Getino M."/>
            <person name="Pursley I."/>
            <person name="Horton D.L."/>
            <person name="Alikhan N.F."/>
            <person name="Baker D."/>
            <person name="Gharbi K."/>
            <person name="Hall N."/>
            <person name="Watson M."/>
            <person name="Adriaenssens E.M."/>
            <person name="Foster-Nyarko E."/>
            <person name="Jarju S."/>
            <person name="Secka A."/>
            <person name="Antonio M."/>
            <person name="Oren A."/>
            <person name="Chaudhuri R.R."/>
            <person name="La Ragione R."/>
            <person name="Hildebrand F."/>
            <person name="Pallen M.J."/>
        </authorList>
    </citation>
    <scope>NUCLEOTIDE SEQUENCE</scope>
    <source>
        <strain evidence="2">10532</strain>
    </source>
</reference>
<proteinExistence type="predicted"/>
<dbReference type="InterPro" id="IPR036890">
    <property type="entry name" value="HATPase_C_sf"/>
</dbReference>
<accession>A0A9D9HPK6</accession>
<gene>
    <name evidence="2" type="ORF">IAA81_04685</name>
</gene>
<dbReference type="EMBL" id="JADIMM010000066">
    <property type="protein sequence ID" value="MBO8457508.1"/>
    <property type="molecule type" value="Genomic_DNA"/>
</dbReference>
<evidence type="ECO:0000259" key="1">
    <source>
        <dbReference type="PROSITE" id="PS50109"/>
    </source>
</evidence>
<dbReference type="InterPro" id="IPR005467">
    <property type="entry name" value="His_kinase_dom"/>
</dbReference>
<dbReference type="InterPro" id="IPR003594">
    <property type="entry name" value="HATPase_dom"/>
</dbReference>
<dbReference type="PROSITE" id="PS50109">
    <property type="entry name" value="HIS_KIN"/>
    <property type="match status" value="1"/>
</dbReference>
<dbReference type="SUPFAM" id="SSF55874">
    <property type="entry name" value="ATPase domain of HSP90 chaperone/DNA topoisomerase II/histidine kinase"/>
    <property type="match status" value="1"/>
</dbReference>
<feature type="domain" description="Histidine kinase" evidence="1">
    <location>
        <begin position="1"/>
        <end position="108"/>
    </location>
</feature>
<organism evidence="2 3">
    <name type="scientific">Candidatus Gallitreponema excrementavium</name>
    <dbReference type="NCBI Taxonomy" id="2840840"/>
    <lineage>
        <taxon>Bacteria</taxon>
        <taxon>Pseudomonadati</taxon>
        <taxon>Spirochaetota</taxon>
        <taxon>Spirochaetia</taxon>
        <taxon>Spirochaetales</taxon>
        <taxon>Candidatus Gallitreponema</taxon>
    </lineage>
</organism>
<evidence type="ECO:0000313" key="3">
    <source>
        <dbReference type="Proteomes" id="UP000823638"/>
    </source>
</evidence>
<keyword evidence="2" id="KW-0418">Kinase</keyword>
<protein>
    <submittedName>
        <fullName evidence="2">Sensor histidine kinase</fullName>
    </submittedName>
</protein>